<dbReference type="CDD" id="cd02225">
    <property type="entry name" value="cupin_PA3510-like"/>
    <property type="match status" value="1"/>
</dbReference>
<dbReference type="Pfam" id="PF07883">
    <property type="entry name" value="Cupin_2"/>
    <property type="match status" value="1"/>
</dbReference>
<gene>
    <name evidence="1" type="ORF">RG298_000716</name>
</gene>
<comment type="caution">
    <text evidence="1">The sequence shown here is derived from an EMBL/GenBank/DDBJ whole genome shotgun (WGS) entry which is preliminary data.</text>
</comment>
<evidence type="ECO:0000313" key="1">
    <source>
        <dbReference type="EMBL" id="EMJ5133042.1"/>
    </source>
</evidence>
<dbReference type="Gene3D" id="2.60.120.10">
    <property type="entry name" value="Jelly Rolls"/>
    <property type="match status" value="1"/>
</dbReference>
<dbReference type="PANTHER" id="PTHR43346">
    <property type="entry name" value="LIGAND BINDING DOMAIN PROTEIN, PUTATIVE (AFU_ORTHOLOGUE AFUA_6G14370)-RELATED"/>
    <property type="match status" value="1"/>
</dbReference>
<protein>
    <submittedName>
        <fullName evidence="1">Cupin domain-containing protein</fullName>
    </submittedName>
</protein>
<dbReference type="InterPro" id="IPR011051">
    <property type="entry name" value="RmlC_Cupin_sf"/>
</dbReference>
<proteinExistence type="predicted"/>
<accession>A0AAI9GEV9</accession>
<dbReference type="InterPro" id="IPR052538">
    <property type="entry name" value="Flavonoid_dioxygenase-like"/>
</dbReference>
<dbReference type="AlphaFoldDB" id="A0AAI9GEV9"/>
<sequence>MLGDRTMSQQQNQIKPQGVEIADWVESRIARFEGRKYDWNALKFQADFDPKYRRAQMRYIGTGATGVANDANTVPAENFTFSTMVLPAKCEGPLHLHPDVEEVFFMLKGTITLFIKDGDEEYETVLKERDLISVPAGIYRGLFNHGEEEALMCVMIGTPKPAIPTYPEDHPLSKVKRG</sequence>
<dbReference type="InterPro" id="IPR013096">
    <property type="entry name" value="Cupin_2"/>
</dbReference>
<dbReference type="EMBL" id="ABMABF030000002">
    <property type="protein sequence ID" value="EMJ5133042.1"/>
    <property type="molecule type" value="Genomic_DNA"/>
</dbReference>
<dbReference type="SUPFAM" id="SSF51182">
    <property type="entry name" value="RmlC-like cupins"/>
    <property type="match status" value="1"/>
</dbReference>
<reference evidence="1" key="1">
    <citation type="submission" date="2024-02" db="EMBL/GenBank/DDBJ databases">
        <authorList>
            <consortium name="Clinical and Environmental Microbiology Branch: Whole genome sequencing antimicrobial resistance pathogens in the healthcare setting"/>
        </authorList>
    </citation>
    <scope>NUCLEOTIDE SEQUENCE</scope>
    <source>
        <strain evidence="1">2021GO-0154</strain>
    </source>
</reference>
<organism evidence="1">
    <name type="scientific">Providencia stuartii</name>
    <dbReference type="NCBI Taxonomy" id="588"/>
    <lineage>
        <taxon>Bacteria</taxon>
        <taxon>Pseudomonadati</taxon>
        <taxon>Pseudomonadota</taxon>
        <taxon>Gammaproteobacteria</taxon>
        <taxon>Enterobacterales</taxon>
        <taxon>Morganellaceae</taxon>
        <taxon>Providencia</taxon>
    </lineage>
</organism>
<name>A0AAI9GEV9_PROST</name>
<dbReference type="PANTHER" id="PTHR43346:SF1">
    <property type="entry name" value="QUERCETIN 2,3-DIOXYGENASE-RELATED"/>
    <property type="match status" value="1"/>
</dbReference>
<dbReference type="InterPro" id="IPR014710">
    <property type="entry name" value="RmlC-like_jellyroll"/>
</dbReference>